<evidence type="ECO:0000256" key="1">
    <source>
        <dbReference type="ARBA" id="ARBA00012506"/>
    </source>
</evidence>
<dbReference type="EC" id="3.6.1.41" evidence="1"/>
<keyword evidence="3" id="KW-0547">Nucleotide-binding</keyword>
<gene>
    <name evidence="8" type="ORF">SAMN05660742_12349</name>
</gene>
<dbReference type="GO" id="GO:0008803">
    <property type="term" value="F:bis(5'-nucleosyl)-tetraphosphatase (symmetrical) activity"/>
    <property type="evidence" value="ECO:0007669"/>
    <property type="project" value="UniProtKB-EC"/>
</dbReference>
<dbReference type="RefSeq" id="WP_091835017.1">
    <property type="nucleotide sequence ID" value="NZ_FNZK01000023.1"/>
</dbReference>
<name>A0A1H7CMS4_9FIRM</name>
<protein>
    <recommendedName>
        <fullName evidence="1">bis(5'-nucleosyl)-tetraphosphatase (symmetrical)</fullName>
        <ecNumber evidence="1">3.6.1.41</ecNumber>
    </recommendedName>
</protein>
<dbReference type="EMBL" id="FNZK01000023">
    <property type="protein sequence ID" value="SEJ90998.1"/>
    <property type="molecule type" value="Genomic_DNA"/>
</dbReference>
<dbReference type="NCBIfam" id="TIGR00488">
    <property type="entry name" value="bis(5'-nucleosyl)-tetraphosphatase (symmetrical) YqeK"/>
    <property type="match status" value="1"/>
</dbReference>
<dbReference type="PANTHER" id="PTHR35795:SF1">
    <property type="entry name" value="BIS(5'-NUCLEOSYL)-TETRAPHOSPHATASE, SYMMETRICAL"/>
    <property type="match status" value="1"/>
</dbReference>
<evidence type="ECO:0000313" key="8">
    <source>
        <dbReference type="EMBL" id="SEJ90998.1"/>
    </source>
</evidence>
<accession>A0A1H7CMS4</accession>
<dbReference type="CDD" id="cd00077">
    <property type="entry name" value="HDc"/>
    <property type="match status" value="1"/>
</dbReference>
<dbReference type="Gene3D" id="1.10.3210.10">
    <property type="entry name" value="Hypothetical protein af1432"/>
    <property type="match status" value="1"/>
</dbReference>
<dbReference type="PANTHER" id="PTHR35795">
    <property type="entry name" value="SLR1885 PROTEIN"/>
    <property type="match status" value="1"/>
</dbReference>
<dbReference type="NCBIfam" id="TIGR00277">
    <property type="entry name" value="HDIG"/>
    <property type="match status" value="1"/>
</dbReference>
<evidence type="ECO:0000259" key="7">
    <source>
        <dbReference type="SMART" id="SM00471"/>
    </source>
</evidence>
<dbReference type="GO" id="GO:0046872">
    <property type="term" value="F:metal ion binding"/>
    <property type="evidence" value="ECO:0007669"/>
    <property type="project" value="UniProtKB-KW"/>
</dbReference>
<dbReference type="InterPro" id="IPR005249">
    <property type="entry name" value="YqeK"/>
</dbReference>
<reference evidence="8 9" key="1">
    <citation type="submission" date="2016-10" db="EMBL/GenBank/DDBJ databases">
        <authorList>
            <person name="de Groot N.N."/>
        </authorList>
    </citation>
    <scope>NUCLEOTIDE SEQUENCE [LARGE SCALE GENOMIC DNA]</scope>
    <source>
        <strain evidence="8 9">DSM 2179</strain>
    </source>
</reference>
<dbReference type="InterPro" id="IPR003607">
    <property type="entry name" value="HD/PDEase_dom"/>
</dbReference>
<sequence length="187" mass="21368">MKIAEMKEFLSKRLKEKRYKHSLGVAMTAGQLAKRYGVCVEKAEIAGLLHDCAREFTINEMIEQANKRQIFFSEIERHVPILLHAVLGADMLEESYGIKDLDIKQAIRFHTVGGANMSKLDKIIYLADMIEPGRDFPELAILRRRAEENLDQAMLLAFNQSMQFVLKKNSIIHPDTVLARNEILLKG</sequence>
<evidence type="ECO:0000256" key="5">
    <source>
        <dbReference type="ARBA" id="ARBA00023004"/>
    </source>
</evidence>
<dbReference type="GO" id="GO:0000166">
    <property type="term" value="F:nucleotide binding"/>
    <property type="evidence" value="ECO:0007669"/>
    <property type="project" value="UniProtKB-KW"/>
</dbReference>
<keyword evidence="2" id="KW-0479">Metal-binding</keyword>
<evidence type="ECO:0000256" key="2">
    <source>
        <dbReference type="ARBA" id="ARBA00022723"/>
    </source>
</evidence>
<dbReference type="InterPro" id="IPR051094">
    <property type="entry name" value="Diverse_Catalytic_Enzymes"/>
</dbReference>
<dbReference type="SUPFAM" id="SSF109604">
    <property type="entry name" value="HD-domain/PDEase-like"/>
    <property type="match status" value="1"/>
</dbReference>
<evidence type="ECO:0000256" key="4">
    <source>
        <dbReference type="ARBA" id="ARBA00022801"/>
    </source>
</evidence>
<dbReference type="SMART" id="SM00471">
    <property type="entry name" value="HDc"/>
    <property type="match status" value="1"/>
</dbReference>
<keyword evidence="9" id="KW-1185">Reference proteome</keyword>
<comment type="catalytic activity">
    <reaction evidence="6">
        <text>P(1),P(4)-bis(5'-adenosyl) tetraphosphate + H2O = 2 ADP + 2 H(+)</text>
        <dbReference type="Rhea" id="RHEA:24252"/>
        <dbReference type="ChEBI" id="CHEBI:15377"/>
        <dbReference type="ChEBI" id="CHEBI:15378"/>
        <dbReference type="ChEBI" id="CHEBI:58141"/>
        <dbReference type="ChEBI" id="CHEBI:456216"/>
        <dbReference type="EC" id="3.6.1.41"/>
    </reaction>
</comment>
<keyword evidence="5" id="KW-0408">Iron</keyword>
<dbReference type="AlphaFoldDB" id="A0A1H7CMS4"/>
<evidence type="ECO:0000256" key="6">
    <source>
        <dbReference type="ARBA" id="ARBA00049417"/>
    </source>
</evidence>
<feature type="domain" description="HD/PDEase" evidence="7">
    <location>
        <begin position="14"/>
        <end position="142"/>
    </location>
</feature>
<dbReference type="Proteomes" id="UP000199662">
    <property type="component" value="Unassembled WGS sequence"/>
</dbReference>
<dbReference type="Pfam" id="PF01966">
    <property type="entry name" value="HD"/>
    <property type="match status" value="1"/>
</dbReference>
<organism evidence="8 9">
    <name type="scientific">Propionispira arboris</name>
    <dbReference type="NCBI Taxonomy" id="84035"/>
    <lineage>
        <taxon>Bacteria</taxon>
        <taxon>Bacillati</taxon>
        <taxon>Bacillota</taxon>
        <taxon>Negativicutes</taxon>
        <taxon>Selenomonadales</taxon>
        <taxon>Selenomonadaceae</taxon>
        <taxon>Propionispira</taxon>
    </lineage>
</organism>
<dbReference type="STRING" id="84035.SAMN05660742_12349"/>
<evidence type="ECO:0000313" key="9">
    <source>
        <dbReference type="Proteomes" id="UP000199662"/>
    </source>
</evidence>
<dbReference type="InterPro" id="IPR006674">
    <property type="entry name" value="HD_domain"/>
</dbReference>
<dbReference type="InterPro" id="IPR006675">
    <property type="entry name" value="HDIG_dom"/>
</dbReference>
<keyword evidence="4 8" id="KW-0378">Hydrolase</keyword>
<evidence type="ECO:0000256" key="3">
    <source>
        <dbReference type="ARBA" id="ARBA00022741"/>
    </source>
</evidence>
<proteinExistence type="predicted"/>